<feature type="domain" description="Malonyl-CoA:ACP transacylase (MAT)" evidence="8">
    <location>
        <begin position="12"/>
        <end position="313"/>
    </location>
</feature>
<dbReference type="GO" id="GO:0005829">
    <property type="term" value="C:cytosol"/>
    <property type="evidence" value="ECO:0007669"/>
    <property type="project" value="TreeGrafter"/>
</dbReference>
<dbReference type="NCBIfam" id="TIGR03131">
    <property type="entry name" value="malonate_mdcH"/>
    <property type="match status" value="1"/>
</dbReference>
<dbReference type="InterPro" id="IPR017554">
    <property type="entry name" value="Malonate_deCOase_MdcHsu"/>
</dbReference>
<protein>
    <recommendedName>
        <fullName evidence="2 6">Malonyl CoA-acyl carrier protein transacylase</fullName>
        <ecNumber evidence="1 6">2.3.1.39</ecNumber>
    </recommendedName>
</protein>
<evidence type="ECO:0000256" key="4">
    <source>
        <dbReference type="ARBA" id="ARBA00023315"/>
    </source>
</evidence>
<evidence type="ECO:0000256" key="1">
    <source>
        <dbReference type="ARBA" id="ARBA00013258"/>
    </source>
</evidence>
<dbReference type="InterPro" id="IPR024925">
    <property type="entry name" value="Malonyl_CoA-ACP_transAc"/>
</dbReference>
<dbReference type="InterPro" id="IPR014043">
    <property type="entry name" value="Acyl_transferase_dom"/>
</dbReference>
<accession>A0A226WNX6</accession>
<dbReference type="Gene3D" id="3.30.70.250">
    <property type="entry name" value="Malonyl-CoA ACP transacylase, ACP-binding"/>
    <property type="match status" value="1"/>
</dbReference>
<dbReference type="EMBL" id="MTHB01000262">
    <property type="protein sequence ID" value="OXC72882.1"/>
    <property type="molecule type" value="Genomic_DNA"/>
</dbReference>
<feature type="active site" evidence="7">
    <location>
        <position position="95"/>
    </location>
</feature>
<dbReference type="PANTHER" id="PTHR42681:SF1">
    <property type="entry name" value="MALONYL-COA-ACYL CARRIER PROTEIN TRANSACYLASE, MITOCHONDRIAL"/>
    <property type="match status" value="1"/>
</dbReference>
<gene>
    <name evidence="9" type="ORF">BSU04_40240</name>
</gene>
<keyword evidence="4 6" id="KW-0012">Acyltransferase</keyword>
<dbReference type="InterPro" id="IPR016036">
    <property type="entry name" value="Malonyl_transacylase_ACP-bd"/>
</dbReference>
<sequence length="316" mass="33210">MADGSNGMIAFLFPGQGSQFAGFLHTLGGATPHARLAETIEEASDILHIDVLSLDHAEALSSTVAVQISLLVAGVAAARAFHEEGIAPDAVAGLSVGAYGAAVACNALSFGDALRLLHLRAQLMERAYPRGYGMLAVSGLSERELDAVIANAHTQAAYIANLNAPRQIVVAGADGDLDQVRERSLDAGARKAERLAVSVPSHCVLLDDAARELTEAASKIAFRAPTIPYISNRGARPLRQADAIRTDLATNLRYPVRWHDSTIVLRELGAQVFVEMPPGRTLTQLAEDALPGVAKVAIEQTSIASAAALIRARTDG</sequence>
<keyword evidence="3 6" id="KW-0808">Transferase</keyword>
<evidence type="ECO:0000256" key="7">
    <source>
        <dbReference type="PIRSR" id="PIRSR000446-1"/>
    </source>
</evidence>
<dbReference type="Pfam" id="PF00698">
    <property type="entry name" value="Acyl_transf_1"/>
    <property type="match status" value="1"/>
</dbReference>
<dbReference type="GO" id="GO:0004314">
    <property type="term" value="F:[acyl-carrier-protein] S-malonyltransferase activity"/>
    <property type="evidence" value="ECO:0007669"/>
    <property type="project" value="UniProtKB-EC"/>
</dbReference>
<comment type="similarity">
    <text evidence="6">Belongs to the fabD family.</text>
</comment>
<dbReference type="Proteomes" id="UP000214720">
    <property type="component" value="Unassembled WGS sequence"/>
</dbReference>
<dbReference type="AlphaFoldDB" id="A0A226WNX6"/>
<dbReference type="SMART" id="SM00827">
    <property type="entry name" value="PKS_AT"/>
    <property type="match status" value="1"/>
</dbReference>
<dbReference type="SUPFAM" id="SSF52151">
    <property type="entry name" value="FabD/lysophospholipase-like"/>
    <property type="match status" value="1"/>
</dbReference>
<dbReference type="InterPro" id="IPR001227">
    <property type="entry name" value="Ac_transferase_dom_sf"/>
</dbReference>
<dbReference type="PANTHER" id="PTHR42681">
    <property type="entry name" value="MALONYL-COA-ACYL CARRIER PROTEIN TRANSACYLASE, MITOCHONDRIAL"/>
    <property type="match status" value="1"/>
</dbReference>
<dbReference type="GO" id="GO:0006633">
    <property type="term" value="P:fatty acid biosynthetic process"/>
    <property type="evidence" value="ECO:0007669"/>
    <property type="project" value="TreeGrafter"/>
</dbReference>
<dbReference type="PIRSF" id="PIRSF000446">
    <property type="entry name" value="Mct"/>
    <property type="match status" value="1"/>
</dbReference>
<name>A0A226WNX6_CABSO</name>
<comment type="caution">
    <text evidence="9">The sequence shown here is derived from an EMBL/GenBank/DDBJ whole genome shotgun (WGS) entry which is preliminary data.</text>
</comment>
<evidence type="ECO:0000256" key="6">
    <source>
        <dbReference type="PIRNR" id="PIRNR000446"/>
    </source>
</evidence>
<reference evidence="10" key="1">
    <citation type="submission" date="2017-01" db="EMBL/GenBank/DDBJ databases">
        <title>Genome Analysis of Deinococcus marmoris KOPRI26562.</title>
        <authorList>
            <person name="Kim J.H."/>
            <person name="Oh H.-M."/>
        </authorList>
    </citation>
    <scope>NUCLEOTIDE SEQUENCE [LARGE SCALE GENOMIC DNA]</scope>
    <source>
        <strain evidence="10">PAMC 26633</strain>
    </source>
</reference>
<evidence type="ECO:0000259" key="8">
    <source>
        <dbReference type="SMART" id="SM00827"/>
    </source>
</evidence>
<dbReference type="InterPro" id="IPR050858">
    <property type="entry name" value="Mal-CoA-ACP_Trans/PKS_FabD"/>
</dbReference>
<evidence type="ECO:0000313" key="10">
    <source>
        <dbReference type="Proteomes" id="UP000214720"/>
    </source>
</evidence>
<proteinExistence type="inferred from homology"/>
<evidence type="ECO:0000256" key="5">
    <source>
        <dbReference type="ARBA" id="ARBA00048462"/>
    </source>
</evidence>
<dbReference type="InterPro" id="IPR016035">
    <property type="entry name" value="Acyl_Trfase/lysoPLipase"/>
</dbReference>
<feature type="active site" evidence="7">
    <location>
        <position position="202"/>
    </location>
</feature>
<evidence type="ECO:0000313" key="9">
    <source>
        <dbReference type="EMBL" id="OXC72882.1"/>
    </source>
</evidence>
<dbReference type="SUPFAM" id="SSF55048">
    <property type="entry name" value="Probable ACP-binding domain of malonyl-CoA ACP transacylase"/>
    <property type="match status" value="1"/>
</dbReference>
<organism evidence="9 10">
    <name type="scientific">Caballeronia sordidicola</name>
    <name type="common">Burkholderia sordidicola</name>
    <dbReference type="NCBI Taxonomy" id="196367"/>
    <lineage>
        <taxon>Bacteria</taxon>
        <taxon>Pseudomonadati</taxon>
        <taxon>Pseudomonadota</taxon>
        <taxon>Betaproteobacteria</taxon>
        <taxon>Burkholderiales</taxon>
        <taxon>Burkholderiaceae</taxon>
        <taxon>Caballeronia</taxon>
    </lineage>
</organism>
<evidence type="ECO:0000256" key="2">
    <source>
        <dbReference type="ARBA" id="ARBA00018953"/>
    </source>
</evidence>
<dbReference type="Gene3D" id="3.40.366.10">
    <property type="entry name" value="Malonyl-Coenzyme A Acyl Carrier Protein, domain 2"/>
    <property type="match status" value="1"/>
</dbReference>
<evidence type="ECO:0000256" key="3">
    <source>
        <dbReference type="ARBA" id="ARBA00022679"/>
    </source>
</evidence>
<dbReference type="EC" id="2.3.1.39" evidence="1 6"/>
<comment type="catalytic activity">
    <reaction evidence="5 6">
        <text>holo-[ACP] + malonyl-CoA = malonyl-[ACP] + CoA</text>
        <dbReference type="Rhea" id="RHEA:41792"/>
        <dbReference type="Rhea" id="RHEA-COMP:9623"/>
        <dbReference type="Rhea" id="RHEA-COMP:9685"/>
        <dbReference type="ChEBI" id="CHEBI:57287"/>
        <dbReference type="ChEBI" id="CHEBI:57384"/>
        <dbReference type="ChEBI" id="CHEBI:64479"/>
        <dbReference type="ChEBI" id="CHEBI:78449"/>
        <dbReference type="EC" id="2.3.1.39"/>
    </reaction>
</comment>